<protein>
    <submittedName>
        <fullName evidence="3">Prepilin-type N-terminal cleavage/methylation domain-containing protein</fullName>
    </submittedName>
</protein>
<dbReference type="PANTHER" id="PTHR30093:SF47">
    <property type="entry name" value="TYPE IV PILUS NON-CORE MINOR PILIN PILE"/>
    <property type="match status" value="1"/>
</dbReference>
<evidence type="ECO:0000313" key="3">
    <source>
        <dbReference type="EMBL" id="MEO3715587.1"/>
    </source>
</evidence>
<dbReference type="Pfam" id="PF07963">
    <property type="entry name" value="N_methyl"/>
    <property type="match status" value="1"/>
</dbReference>
<dbReference type="RefSeq" id="WP_347613128.1">
    <property type="nucleotide sequence ID" value="NZ_JBDPZC010000016.1"/>
</dbReference>
<keyword evidence="4" id="KW-1185">Reference proteome</keyword>
<dbReference type="InterPro" id="IPR012902">
    <property type="entry name" value="N_methyl_site"/>
</dbReference>
<accession>A0ABV0GKX6</accession>
<evidence type="ECO:0000313" key="4">
    <source>
        <dbReference type="Proteomes" id="UP001462640"/>
    </source>
</evidence>
<keyword evidence="1" id="KW-0488">Methylation</keyword>
<evidence type="ECO:0000256" key="2">
    <source>
        <dbReference type="SAM" id="Phobius"/>
    </source>
</evidence>
<comment type="caution">
    <text evidence="3">The sequence shown here is derived from an EMBL/GenBank/DDBJ whole genome shotgun (WGS) entry which is preliminary data.</text>
</comment>
<dbReference type="PANTHER" id="PTHR30093">
    <property type="entry name" value="GENERAL SECRETION PATHWAY PROTEIN G"/>
    <property type="match status" value="1"/>
</dbReference>
<dbReference type="NCBIfam" id="TIGR02532">
    <property type="entry name" value="IV_pilin_GFxxxE"/>
    <property type="match status" value="1"/>
</dbReference>
<keyword evidence="2" id="KW-1133">Transmembrane helix</keyword>
<dbReference type="PROSITE" id="PS00409">
    <property type="entry name" value="PROKAR_NTER_METHYL"/>
    <property type="match status" value="1"/>
</dbReference>
<keyword evidence="2" id="KW-0472">Membrane</keyword>
<dbReference type="EMBL" id="JBDPZC010000016">
    <property type="protein sequence ID" value="MEO3715587.1"/>
    <property type="molecule type" value="Genomic_DNA"/>
</dbReference>
<sequence>MTGKVIGEGLRAGFTLVELLVVMAILAALLTLAAPRYFDSLERAKESALRTDLRIMREAIDKHRADTGRLPQGLEQLVEARYLRAIPLDPITDRADTWVLTQDAMDGLSGVVDVHSGAPGSARDGTSYSSW</sequence>
<evidence type="ECO:0000256" key="1">
    <source>
        <dbReference type="ARBA" id="ARBA00022481"/>
    </source>
</evidence>
<dbReference type="Gene3D" id="3.30.700.10">
    <property type="entry name" value="Glycoprotein, Type 4 Pilin"/>
    <property type="match status" value="1"/>
</dbReference>
<dbReference type="InterPro" id="IPR045584">
    <property type="entry name" value="Pilin-like"/>
</dbReference>
<reference evidence="3 4" key="1">
    <citation type="submission" date="2024-05" db="EMBL/GenBank/DDBJ databases">
        <title>Roseateles sp. 2.12 16S ribosomal RNA gene Genome sequencing and assembly.</title>
        <authorList>
            <person name="Woo H."/>
        </authorList>
    </citation>
    <scope>NUCLEOTIDE SEQUENCE [LARGE SCALE GENOMIC DNA]</scope>
    <source>
        <strain evidence="3 4">2.12</strain>
    </source>
</reference>
<dbReference type="PRINTS" id="PR00813">
    <property type="entry name" value="BCTERIALGSPG"/>
</dbReference>
<dbReference type="SUPFAM" id="SSF54523">
    <property type="entry name" value="Pili subunits"/>
    <property type="match status" value="1"/>
</dbReference>
<name>A0ABV0GKX6_9BURK</name>
<dbReference type="InterPro" id="IPR000983">
    <property type="entry name" value="Bac_GSPG_pilin"/>
</dbReference>
<gene>
    <name evidence="3" type="ORF">ABDJ40_22670</name>
</gene>
<feature type="transmembrane region" description="Helical" evidence="2">
    <location>
        <begin position="12"/>
        <end position="33"/>
    </location>
</feature>
<organism evidence="3 4">
    <name type="scientific">Roseateles flavus</name>
    <dbReference type="NCBI Taxonomy" id="3149041"/>
    <lineage>
        <taxon>Bacteria</taxon>
        <taxon>Pseudomonadati</taxon>
        <taxon>Pseudomonadota</taxon>
        <taxon>Betaproteobacteria</taxon>
        <taxon>Burkholderiales</taxon>
        <taxon>Sphaerotilaceae</taxon>
        <taxon>Roseateles</taxon>
    </lineage>
</organism>
<proteinExistence type="predicted"/>
<keyword evidence="2" id="KW-0812">Transmembrane</keyword>
<dbReference type="Proteomes" id="UP001462640">
    <property type="component" value="Unassembled WGS sequence"/>
</dbReference>